<evidence type="ECO:0000313" key="1">
    <source>
        <dbReference type="EMBL" id="CAG2187607.1"/>
    </source>
</evidence>
<reference evidence="1" key="1">
    <citation type="submission" date="2021-03" db="EMBL/GenBank/DDBJ databases">
        <authorList>
            <person name="Bekaert M."/>
        </authorList>
    </citation>
    <scope>NUCLEOTIDE SEQUENCE</scope>
</reference>
<organism evidence="1 2">
    <name type="scientific">Mytilus edulis</name>
    <name type="common">Blue mussel</name>
    <dbReference type="NCBI Taxonomy" id="6550"/>
    <lineage>
        <taxon>Eukaryota</taxon>
        <taxon>Metazoa</taxon>
        <taxon>Spiralia</taxon>
        <taxon>Lophotrochozoa</taxon>
        <taxon>Mollusca</taxon>
        <taxon>Bivalvia</taxon>
        <taxon>Autobranchia</taxon>
        <taxon>Pteriomorphia</taxon>
        <taxon>Mytilida</taxon>
        <taxon>Mytiloidea</taxon>
        <taxon>Mytilidae</taxon>
        <taxon>Mytilinae</taxon>
        <taxon>Mytilus</taxon>
    </lineage>
</organism>
<dbReference type="SUPFAM" id="SSF48403">
    <property type="entry name" value="Ankyrin repeat"/>
    <property type="match status" value="1"/>
</dbReference>
<dbReference type="InterPro" id="IPR036770">
    <property type="entry name" value="Ankyrin_rpt-contain_sf"/>
</dbReference>
<dbReference type="Proteomes" id="UP000683360">
    <property type="component" value="Unassembled WGS sequence"/>
</dbReference>
<keyword evidence="2" id="KW-1185">Reference proteome</keyword>
<proteinExistence type="predicted"/>
<dbReference type="Gene3D" id="1.25.40.20">
    <property type="entry name" value="Ankyrin repeat-containing domain"/>
    <property type="match status" value="1"/>
</dbReference>
<gene>
    <name evidence="1" type="ORF">MEDL_3070</name>
</gene>
<dbReference type="OrthoDB" id="2157354at2759"/>
<evidence type="ECO:0000313" key="2">
    <source>
        <dbReference type="Proteomes" id="UP000683360"/>
    </source>
</evidence>
<protein>
    <submittedName>
        <fullName evidence="1">Uncharacterized protein</fullName>
    </submittedName>
</protein>
<dbReference type="EMBL" id="CAJPWZ010000175">
    <property type="protein sequence ID" value="CAG2187607.1"/>
    <property type="molecule type" value="Genomic_DNA"/>
</dbReference>
<comment type="caution">
    <text evidence="1">The sequence shown here is derived from an EMBL/GenBank/DDBJ whole genome shotgun (WGS) entry which is preliminary data.</text>
</comment>
<sequence length="161" mass="18662">MTLLQAGADPSLGNCLQSFLKNYKLRENVELFLELLKRANPNMYSGSSSILLKLPRRRNEQLVEELLRYRADVNFVDSYGKSALHYACDIGDQKLKTKIQALQLPKTIRSFLNLTECMPDEENIMLDKTISFDSALYGYSDPTDLYADDYFYDEFVDDFLW</sequence>
<name>A0A8S3PXY4_MYTED</name>
<accession>A0A8S3PXY4</accession>
<dbReference type="AlphaFoldDB" id="A0A8S3PXY4"/>